<evidence type="ECO:0008006" key="3">
    <source>
        <dbReference type="Google" id="ProtNLM"/>
    </source>
</evidence>
<organism evidence="1 2">
    <name type="scientific">Pauljensenia hongkongensis</name>
    <dbReference type="NCBI Taxonomy" id="178339"/>
    <lineage>
        <taxon>Bacteria</taxon>
        <taxon>Bacillati</taxon>
        <taxon>Actinomycetota</taxon>
        <taxon>Actinomycetes</taxon>
        <taxon>Actinomycetales</taxon>
        <taxon>Actinomycetaceae</taxon>
        <taxon>Pauljensenia</taxon>
    </lineage>
</organism>
<dbReference type="AlphaFoldDB" id="A0A1D8B2D2"/>
<dbReference type="Proteomes" id="UP000095214">
    <property type="component" value="Chromosome"/>
</dbReference>
<dbReference type="KEGG" id="phon:BH719_04940"/>
<dbReference type="EMBL" id="CP017298">
    <property type="protein sequence ID" value="AOS47287.1"/>
    <property type="molecule type" value="Genomic_DNA"/>
</dbReference>
<accession>A0A1D8B2D2</accession>
<proteinExistence type="predicted"/>
<protein>
    <recommendedName>
        <fullName evidence="3">SMI1/KNR4 family protein</fullName>
    </recommendedName>
</protein>
<keyword evidence="2" id="KW-1185">Reference proteome</keyword>
<evidence type="ECO:0000313" key="2">
    <source>
        <dbReference type="Proteomes" id="UP000095214"/>
    </source>
</evidence>
<reference evidence="1 2" key="1">
    <citation type="submission" date="2016-09" db="EMBL/GenBank/DDBJ databases">
        <title>Complete genome sequence of Actinomyces hongkongensis HKU8.</title>
        <authorList>
            <person name="Gao Y.-X."/>
            <person name="Zhou Y.-Y."/>
            <person name="Xie Y."/>
            <person name="Wang M."/>
            <person name="Wang S.-J."/>
            <person name="Shen S.-G."/>
        </authorList>
    </citation>
    <scope>NUCLEOTIDE SEQUENCE [LARGE SCALE GENOMIC DNA]</scope>
    <source>
        <strain evidence="1 2">HKU8</strain>
    </source>
</reference>
<sequence length="231" mass="25948">MVFVEGAVPGGAVVPEAWRALPALSPAERVELMVSVMGETVGEHLPRTLRGLRERCVDAELAVHGGEYFVVYTFIDGEGGEECFTGGNPLRPSWPGPGQDGYADNVRRVWESVPESVRAFYERTHDGFGLYPHTLFGLYELKRVRPVYGVLDVGYEEPEVAERARHCYMFYEDASGAPFTLDILADRVERAGDLWWIDSTREYHVDFWGVLDQLLEAVIVPLEDRGPRTGR</sequence>
<name>A0A1D8B2D2_9ACTO</name>
<evidence type="ECO:0000313" key="1">
    <source>
        <dbReference type="EMBL" id="AOS47287.1"/>
    </source>
</evidence>
<dbReference type="STRING" id="178339.BH719_04940"/>
<gene>
    <name evidence="1" type="ORF">BH719_04940</name>
</gene>